<dbReference type="Proteomes" id="UP001497472">
    <property type="component" value="Unassembled WGS sequence"/>
</dbReference>
<dbReference type="InterPro" id="IPR043502">
    <property type="entry name" value="DNA/RNA_pol_sf"/>
</dbReference>
<evidence type="ECO:0000313" key="3">
    <source>
        <dbReference type="Proteomes" id="UP001497472"/>
    </source>
</evidence>
<dbReference type="Gene3D" id="3.10.10.10">
    <property type="entry name" value="HIV Type 1 Reverse Transcriptase, subunit A, domain 1"/>
    <property type="match status" value="1"/>
</dbReference>
<gene>
    <name evidence="2" type="ORF">LNINA_LOCUS4304</name>
</gene>
<dbReference type="CDD" id="cd01647">
    <property type="entry name" value="RT_LTR"/>
    <property type="match status" value="1"/>
</dbReference>
<organism evidence="2 3">
    <name type="scientific">Leptosia nina</name>
    <dbReference type="NCBI Taxonomy" id="320188"/>
    <lineage>
        <taxon>Eukaryota</taxon>
        <taxon>Metazoa</taxon>
        <taxon>Ecdysozoa</taxon>
        <taxon>Arthropoda</taxon>
        <taxon>Hexapoda</taxon>
        <taxon>Insecta</taxon>
        <taxon>Pterygota</taxon>
        <taxon>Neoptera</taxon>
        <taxon>Endopterygota</taxon>
        <taxon>Lepidoptera</taxon>
        <taxon>Glossata</taxon>
        <taxon>Ditrysia</taxon>
        <taxon>Papilionoidea</taxon>
        <taxon>Pieridae</taxon>
        <taxon>Pierinae</taxon>
        <taxon>Leptosia</taxon>
    </lineage>
</organism>
<name>A0AAV1J5C1_9NEOP</name>
<evidence type="ECO:0000313" key="2">
    <source>
        <dbReference type="EMBL" id="CAK1544571.1"/>
    </source>
</evidence>
<dbReference type="InterPro" id="IPR000477">
    <property type="entry name" value="RT_dom"/>
</dbReference>
<comment type="caution">
    <text evidence="2">The sequence shown here is derived from an EMBL/GenBank/DDBJ whole genome shotgun (WGS) entry which is preliminary data.</text>
</comment>
<sequence length="206" mass="23973">MQKERAIIYVIAEGSRNLLGKDTACKLGVLKIGFDVNQIRNECFPKLKDVLVEIPIDDTKKPVSQPYRRIPIPMEEKVQMKIKELLDGDIIEEVREPSKWISPIVPILKDNGELRLCVDMRRANMAIMRENHPLPSMEHLLPKIRKAQYFTKLDIKNAFHQVELHPDSRYITTFISSKGLYRYKRLMFGITCAPELFQKILEKNTP</sequence>
<dbReference type="SUPFAM" id="SSF56672">
    <property type="entry name" value="DNA/RNA polymerases"/>
    <property type="match status" value="1"/>
</dbReference>
<dbReference type="PANTHER" id="PTHR37984">
    <property type="entry name" value="PROTEIN CBG26694"/>
    <property type="match status" value="1"/>
</dbReference>
<dbReference type="GO" id="GO:0071897">
    <property type="term" value="P:DNA biosynthetic process"/>
    <property type="evidence" value="ECO:0007669"/>
    <property type="project" value="UniProtKB-ARBA"/>
</dbReference>
<accession>A0AAV1J5C1</accession>
<feature type="domain" description="Reverse transcriptase" evidence="1">
    <location>
        <begin position="88"/>
        <end position="206"/>
    </location>
</feature>
<dbReference type="InterPro" id="IPR043128">
    <property type="entry name" value="Rev_trsase/Diguanyl_cyclase"/>
</dbReference>
<proteinExistence type="predicted"/>
<reference evidence="2 3" key="1">
    <citation type="submission" date="2023-11" db="EMBL/GenBank/DDBJ databases">
        <authorList>
            <person name="Okamura Y."/>
        </authorList>
    </citation>
    <scope>NUCLEOTIDE SEQUENCE [LARGE SCALE GENOMIC DNA]</scope>
</reference>
<evidence type="ECO:0000259" key="1">
    <source>
        <dbReference type="PROSITE" id="PS50878"/>
    </source>
</evidence>
<dbReference type="InterPro" id="IPR050951">
    <property type="entry name" value="Retrovirus_Pol_polyprotein"/>
</dbReference>
<dbReference type="EMBL" id="CAVLEF010000005">
    <property type="protein sequence ID" value="CAK1544571.1"/>
    <property type="molecule type" value="Genomic_DNA"/>
</dbReference>
<protein>
    <recommendedName>
        <fullName evidence="1">Reverse transcriptase domain-containing protein</fullName>
    </recommendedName>
</protein>
<dbReference type="Pfam" id="PF00078">
    <property type="entry name" value="RVT_1"/>
    <property type="match status" value="1"/>
</dbReference>
<dbReference type="PANTHER" id="PTHR37984:SF11">
    <property type="entry name" value="INTEGRASE CATALYTIC DOMAIN-CONTAINING PROTEIN"/>
    <property type="match status" value="1"/>
</dbReference>
<keyword evidence="3" id="KW-1185">Reference proteome</keyword>
<dbReference type="AlphaFoldDB" id="A0AAV1J5C1"/>
<dbReference type="PROSITE" id="PS50878">
    <property type="entry name" value="RT_POL"/>
    <property type="match status" value="1"/>
</dbReference>
<dbReference type="Gene3D" id="3.30.70.270">
    <property type="match status" value="1"/>
</dbReference>